<dbReference type="EMBL" id="LFNT01000014">
    <property type="protein sequence ID" value="KMS74301.1"/>
    <property type="molecule type" value="Genomic_DNA"/>
</dbReference>
<sequence length="144" mass="15087">MPGLVVDEEESGFRAELLASPEALSGVRALTLAASTAYGVDQGLAESAELVVSELMSNVVRASRRGMPVPLAVEVHAVPPGIEVIVHDTVPEQPNRGGVALDSAEAESGRGLGILDALTDGWTVEPSPEPSFKKMIRCLVSRTE</sequence>
<dbReference type="Pfam" id="PF13581">
    <property type="entry name" value="HATPase_c_2"/>
    <property type="match status" value="1"/>
</dbReference>
<keyword evidence="1" id="KW-0808">Transferase</keyword>
<dbReference type="InterPro" id="IPR036890">
    <property type="entry name" value="HATPase_C_sf"/>
</dbReference>
<dbReference type="Proteomes" id="UP000037432">
    <property type="component" value="Unassembled WGS sequence"/>
</dbReference>
<evidence type="ECO:0000256" key="1">
    <source>
        <dbReference type="ARBA" id="ARBA00022527"/>
    </source>
</evidence>
<name>A0A0J7ZDW8_STRVR</name>
<accession>A0A0J7ZDW8</accession>
<gene>
    <name evidence="3" type="ORF">ACM01_14930</name>
</gene>
<dbReference type="CDD" id="cd16936">
    <property type="entry name" value="HATPase_RsbW-like"/>
    <property type="match status" value="1"/>
</dbReference>
<evidence type="ECO:0000259" key="2">
    <source>
        <dbReference type="Pfam" id="PF13581"/>
    </source>
</evidence>
<comment type="caution">
    <text evidence="3">The sequence shown here is derived from an EMBL/GenBank/DDBJ whole genome shotgun (WGS) entry which is preliminary data.</text>
</comment>
<evidence type="ECO:0000313" key="4">
    <source>
        <dbReference type="Proteomes" id="UP000037432"/>
    </source>
</evidence>
<dbReference type="InterPro" id="IPR003594">
    <property type="entry name" value="HATPase_dom"/>
</dbReference>
<keyword evidence="1" id="KW-0723">Serine/threonine-protein kinase</keyword>
<dbReference type="AlphaFoldDB" id="A0A0J7ZDW8"/>
<dbReference type="PATRIC" id="fig|1938.3.peg.8569"/>
<evidence type="ECO:0000313" key="3">
    <source>
        <dbReference type="EMBL" id="KMS74301.1"/>
    </source>
</evidence>
<organism evidence="3 4">
    <name type="scientific">Streptomyces viridochromogenes</name>
    <dbReference type="NCBI Taxonomy" id="1938"/>
    <lineage>
        <taxon>Bacteria</taxon>
        <taxon>Bacillati</taxon>
        <taxon>Actinomycetota</taxon>
        <taxon>Actinomycetes</taxon>
        <taxon>Kitasatosporales</taxon>
        <taxon>Streptomycetaceae</taxon>
        <taxon>Streptomyces</taxon>
    </lineage>
</organism>
<feature type="domain" description="Histidine kinase/HSP90-like ATPase" evidence="2">
    <location>
        <begin position="19"/>
        <end position="124"/>
    </location>
</feature>
<reference evidence="3 4" key="1">
    <citation type="submission" date="2015-06" db="EMBL/GenBank/DDBJ databases">
        <authorList>
            <person name="Ju K.-S."/>
            <person name="Doroghazi J.R."/>
            <person name="Metcalf W.W."/>
        </authorList>
    </citation>
    <scope>NUCLEOTIDE SEQUENCE [LARGE SCALE GENOMIC DNA]</scope>
    <source>
        <strain evidence="3 4">NRRL 3414</strain>
    </source>
</reference>
<dbReference type="PANTHER" id="PTHR35526:SF3">
    <property type="entry name" value="ANTI-SIGMA-F FACTOR RSBW"/>
    <property type="match status" value="1"/>
</dbReference>
<dbReference type="PANTHER" id="PTHR35526">
    <property type="entry name" value="ANTI-SIGMA-F FACTOR RSBW-RELATED"/>
    <property type="match status" value="1"/>
</dbReference>
<dbReference type="GO" id="GO:0004674">
    <property type="term" value="F:protein serine/threonine kinase activity"/>
    <property type="evidence" value="ECO:0007669"/>
    <property type="project" value="UniProtKB-KW"/>
</dbReference>
<keyword evidence="1" id="KW-0418">Kinase</keyword>
<proteinExistence type="predicted"/>
<dbReference type="Gene3D" id="3.30.565.10">
    <property type="entry name" value="Histidine kinase-like ATPase, C-terminal domain"/>
    <property type="match status" value="1"/>
</dbReference>
<dbReference type="InterPro" id="IPR050267">
    <property type="entry name" value="Anti-sigma-factor_SerPK"/>
</dbReference>
<protein>
    <recommendedName>
        <fullName evidence="2">Histidine kinase/HSP90-like ATPase domain-containing protein</fullName>
    </recommendedName>
</protein>